<dbReference type="InterPro" id="IPR000719">
    <property type="entry name" value="Prot_kinase_dom"/>
</dbReference>
<dbReference type="InterPro" id="IPR036097">
    <property type="entry name" value="HisK_dim/P_sf"/>
</dbReference>
<dbReference type="Pfam" id="PF13191">
    <property type="entry name" value="AAA_16"/>
    <property type="match status" value="1"/>
</dbReference>
<dbReference type="InterPro" id="IPR003018">
    <property type="entry name" value="GAF"/>
</dbReference>
<feature type="domain" description="Histidine kinase" evidence="10">
    <location>
        <begin position="1549"/>
        <end position="1765"/>
    </location>
</feature>
<dbReference type="Gene3D" id="1.10.510.10">
    <property type="entry name" value="Transferase(Phosphotransferase) domain 1"/>
    <property type="match status" value="1"/>
</dbReference>
<dbReference type="EMBL" id="JAMPKK010000013">
    <property type="protein sequence ID" value="MEP0864455.1"/>
    <property type="molecule type" value="Genomic_DNA"/>
</dbReference>
<keyword evidence="5" id="KW-0418">Kinase</keyword>
<dbReference type="Pfam" id="PF00069">
    <property type="entry name" value="Pkinase"/>
    <property type="match status" value="1"/>
</dbReference>
<evidence type="ECO:0000259" key="9">
    <source>
        <dbReference type="PROSITE" id="PS50011"/>
    </source>
</evidence>
<dbReference type="Gene3D" id="3.40.50.2300">
    <property type="match status" value="1"/>
</dbReference>
<dbReference type="Gene3D" id="3.30.450.40">
    <property type="match status" value="1"/>
</dbReference>
<organism evidence="12 13">
    <name type="scientific">Funiculus sociatus GB2-A5</name>
    <dbReference type="NCBI Taxonomy" id="2933946"/>
    <lineage>
        <taxon>Bacteria</taxon>
        <taxon>Bacillati</taxon>
        <taxon>Cyanobacteriota</taxon>
        <taxon>Cyanophyceae</taxon>
        <taxon>Coleofasciculales</taxon>
        <taxon>Coleofasciculaceae</taxon>
        <taxon>Funiculus</taxon>
    </lineage>
</organism>
<dbReference type="Pfam" id="PF00072">
    <property type="entry name" value="Response_reg"/>
    <property type="match status" value="1"/>
</dbReference>
<evidence type="ECO:0000256" key="5">
    <source>
        <dbReference type="ARBA" id="ARBA00022777"/>
    </source>
</evidence>
<dbReference type="SMART" id="SM00448">
    <property type="entry name" value="REC"/>
    <property type="match status" value="1"/>
</dbReference>
<dbReference type="CDD" id="cd17546">
    <property type="entry name" value="REC_hyHK_CKI1_RcsC-like"/>
    <property type="match status" value="1"/>
</dbReference>
<keyword evidence="8" id="KW-0175">Coiled coil</keyword>
<evidence type="ECO:0000256" key="6">
    <source>
        <dbReference type="ARBA" id="ARBA00023012"/>
    </source>
</evidence>
<evidence type="ECO:0000256" key="4">
    <source>
        <dbReference type="ARBA" id="ARBA00022679"/>
    </source>
</evidence>
<gene>
    <name evidence="12" type="ORF">NDI37_08225</name>
</gene>
<dbReference type="PRINTS" id="PR00344">
    <property type="entry name" value="BCTRLSENSOR"/>
</dbReference>
<dbReference type="SUPFAM" id="SSF47384">
    <property type="entry name" value="Homodimeric domain of signal transducing histidine kinase"/>
    <property type="match status" value="1"/>
</dbReference>
<dbReference type="PROSITE" id="PS50011">
    <property type="entry name" value="PROTEIN_KINASE_DOM"/>
    <property type="match status" value="1"/>
</dbReference>
<dbReference type="InterPro" id="IPR003594">
    <property type="entry name" value="HATPase_dom"/>
</dbReference>
<keyword evidence="4" id="KW-0808">Transferase</keyword>
<accession>A0ABV0JME9</accession>
<comment type="catalytic activity">
    <reaction evidence="1">
        <text>ATP + protein L-histidine = ADP + protein N-phospho-L-histidine.</text>
        <dbReference type="EC" id="2.7.13.3"/>
    </reaction>
</comment>
<evidence type="ECO:0000259" key="10">
    <source>
        <dbReference type="PROSITE" id="PS50109"/>
    </source>
</evidence>
<dbReference type="SUPFAM" id="SSF52540">
    <property type="entry name" value="P-loop containing nucleoside triphosphate hydrolases"/>
    <property type="match status" value="1"/>
</dbReference>
<dbReference type="SUPFAM" id="SSF55874">
    <property type="entry name" value="ATPase domain of HSP90 chaperone/DNA topoisomerase II/histidine kinase"/>
    <property type="match status" value="1"/>
</dbReference>
<dbReference type="PROSITE" id="PS00108">
    <property type="entry name" value="PROTEIN_KINASE_ST"/>
    <property type="match status" value="1"/>
</dbReference>
<dbReference type="InterPro" id="IPR027417">
    <property type="entry name" value="P-loop_NTPase"/>
</dbReference>
<reference evidence="12 13" key="1">
    <citation type="submission" date="2022-04" db="EMBL/GenBank/DDBJ databases">
        <title>Positive selection, recombination, and allopatry shape intraspecific diversity of widespread and dominant cyanobacteria.</title>
        <authorList>
            <person name="Wei J."/>
            <person name="Shu W."/>
            <person name="Hu C."/>
        </authorList>
    </citation>
    <scope>NUCLEOTIDE SEQUENCE [LARGE SCALE GENOMIC DNA]</scope>
    <source>
        <strain evidence="12 13">GB2-A5</strain>
    </source>
</reference>
<dbReference type="InterPro" id="IPR036890">
    <property type="entry name" value="HATPase_C_sf"/>
</dbReference>
<dbReference type="PROSITE" id="PS50109">
    <property type="entry name" value="HIS_KIN"/>
    <property type="match status" value="1"/>
</dbReference>
<dbReference type="CDD" id="cd16922">
    <property type="entry name" value="HATPase_EvgS-ArcB-TorS-like"/>
    <property type="match status" value="1"/>
</dbReference>
<dbReference type="InterPro" id="IPR011006">
    <property type="entry name" value="CheY-like_superfamily"/>
</dbReference>
<protein>
    <recommendedName>
        <fullName evidence="2">histidine kinase</fullName>
        <ecNumber evidence="2">2.7.13.3</ecNumber>
    </recommendedName>
</protein>
<evidence type="ECO:0000259" key="11">
    <source>
        <dbReference type="PROSITE" id="PS50110"/>
    </source>
</evidence>
<dbReference type="Gene3D" id="3.30.565.10">
    <property type="entry name" value="Histidine kinase-like ATPase, C-terminal domain"/>
    <property type="match status" value="1"/>
</dbReference>
<dbReference type="PANTHER" id="PTHR43642">
    <property type="entry name" value="HYBRID SIGNAL TRANSDUCTION HISTIDINE KINASE G"/>
    <property type="match status" value="1"/>
</dbReference>
<sequence>MLTHPAYELTQVLHEGISTIIYRASRQLDKSSVIIKALKAEYPTLEELSRLRHEYKILENAVDIEGIVKPLALENYNNGLALILPDFGAESLKKYLSDRSLEVTKFLNIAIQLASTLAQLHQAQIIHKDIKPDNIVINPQTGQVKFIDFSIASSLERENQTLGNPNLLEGTLAYMSPEQTGRMNRSIDYRTDFYSLGVTFYEMLTGKLPFEALEPLELVHCHIAKVPVPPHQVNSQIPEAISNLAIKLLAKTAEERYQSAEGLKFDLETCLLKLQTTGTISNFIPGSADKAAQLLIPQKLYGREAEVTTLLKTFDRVAAGTTEIMLVSGYSGIGKTVLVNEVHKPIVRQRGYFIAGKFDQFKRNIPYASLIQAFQSLILQLLTEGEIEIQAWKEKLLSALGDNGQVIIDVIPEVELIIGKQPLVPELGATESQNRFSRVFKQFISVFTTEKHPLVVFLDDLQWADSASLKLIELLITDSDSKYLLLIGAYRDNEVFPTHPTVQTIEKIQKTGAAVNNIVLSPLQLIHVEELIADTLNEFVFPESLSVETRNFARLLFNKTQGNPFFLTQLLKTLYQEDLLGYNLRSSEWQWNIEQILAIGITDYNVVELIGRNIRKLPDETQKVLKLAACIGNTFNLEILSIVNEETTLVTAAQLWSALQAGLILPLSNDYKIPLVFNQEEFGGITLTDVKVDYKFLHDRVQQAAYSLIPDEEKKQTHLKIGQLLLQNTTPQERKENIFALVNQLNYGTGLLTSESEKYELAQLNLIAGQRAKAATAHDSAVKYLQVGLSLLVRDSWESQYELTLALHEEAAEAAFLGGNFEGMQRFVEIVQNSAKTLLEKIKVYEVQIQAYVSQNKLLEAVNTGLQVLKLLGVEFPQEPNPSDIGQALGETAAILNSLQIEELVDLPQMTAPYKLAVMRLLSSIFAPAYMAAPELVPLTVCKQVSLSVQYGNASVSPFAYANYGLLLCGIVGDIDSGYQFGQLALNLVSKLNAQEIKAKTVGIVNIFIRPWKDHLRETLEPFVSTYASGMETGDLEWAAYGLLMYSCFAYFSGKELTILEREMARNRDAIHKIKQGTALNYHEIYWQATLNLLGKSENTCCLKGEACDEQIRLPLHKQANDKLGVAYIYWNKLLLSYWFENYSEAIENTALAEKYLEAVVGLPLVPLFHFYDSLVRLAVYANSSQYQQKDILKRVQANQEKMQKWAHHAPMNFLHKFYLVEAEQHRVLGEKVEAIENYDRAIALAKENEYTNEEALAYELAAKFYLSWGKEKIARTYMTDAYYAYMRWGAIAKVKDLESKYPQLIARSLVTETPFNFDLTGTITSLTTTGSQAEILDMASVVKASQAISGEIVLENLLEKLMKILIENAGAETGLLILSKQGRFFIEAAGNKEQVQVLRSLPVSTSHQLPVSVINYVTRTQKDVVLNDAVQEKIFNTDPYIIQNHPKSLLCVPIIYQGKLTAILYLENNLIAGAFTPKRIEVLRILSSQAAISIEHARLYTDLEVANASLEAKVEERTQELQEKNVRLQTAETVAQSANRAKSDFLASMSHELRTPLNGILGYAQILKRDKTITDSQKDGLNIIHQCGEHLLNLINEILDLSKIEARKMELHPTEFNFTEFLEGLAEICRIKARQKGISLIYEPITLLPTGVRADEQRLRQVLINLLGNAVKFTQTGGVAFKVGYHEGKIRFQVEDTGLGMAPEQLEEIFLPFHQVGDHNLKTEGTGLGLAITRQLVELMGGEIKVKSTLGKGSIFFFDLDLPEASDWADNRKEYKLNIQGFKGYKRKLIIADDKKENRSLLVKMLSPLGFEIVEATDGQDCLNKAEELNPDCILMDLMMPQLNGFEATRRIKRSPELKDVVVIGTSASVFEFDQDKSKEAGCNDFLPKPIRVEDLLDKLNVHLNLEWVYEEGNSENATMHPEENSQATRLKTQHPLVAPPTEEIAALLDLVMMGDLNSIVERAVNLEKKDVMFASFAREIQELAKGFQVKKIRDLLKNVGINK</sequence>
<dbReference type="SMART" id="SM00065">
    <property type="entry name" value="GAF"/>
    <property type="match status" value="1"/>
</dbReference>
<dbReference type="InterPro" id="IPR005467">
    <property type="entry name" value="His_kinase_dom"/>
</dbReference>
<dbReference type="PROSITE" id="PS50110">
    <property type="entry name" value="RESPONSE_REGULATORY"/>
    <property type="match status" value="1"/>
</dbReference>
<keyword evidence="3 7" id="KW-0597">Phosphoprotein</keyword>
<dbReference type="InterPro" id="IPR008271">
    <property type="entry name" value="Ser/Thr_kinase_AS"/>
</dbReference>
<dbReference type="SUPFAM" id="SSF56112">
    <property type="entry name" value="Protein kinase-like (PK-like)"/>
    <property type="match status" value="1"/>
</dbReference>
<dbReference type="PANTHER" id="PTHR43642:SF1">
    <property type="entry name" value="HYBRID SIGNAL TRANSDUCTION HISTIDINE KINASE G"/>
    <property type="match status" value="1"/>
</dbReference>
<dbReference type="CDD" id="cd14014">
    <property type="entry name" value="STKc_PknB_like"/>
    <property type="match status" value="1"/>
</dbReference>
<dbReference type="InterPro" id="IPR029016">
    <property type="entry name" value="GAF-like_dom_sf"/>
</dbReference>
<dbReference type="CDD" id="cd00082">
    <property type="entry name" value="HisKA"/>
    <property type="match status" value="1"/>
</dbReference>
<dbReference type="InterPro" id="IPR053159">
    <property type="entry name" value="Hybrid_Histidine_Kinase"/>
</dbReference>
<evidence type="ECO:0000256" key="7">
    <source>
        <dbReference type="PROSITE-ProRule" id="PRU00169"/>
    </source>
</evidence>
<dbReference type="SUPFAM" id="SSF55781">
    <property type="entry name" value="GAF domain-like"/>
    <property type="match status" value="1"/>
</dbReference>
<feature type="domain" description="Protein kinase" evidence="9">
    <location>
        <begin position="7"/>
        <end position="271"/>
    </location>
</feature>
<evidence type="ECO:0000256" key="2">
    <source>
        <dbReference type="ARBA" id="ARBA00012438"/>
    </source>
</evidence>
<dbReference type="InterPro" id="IPR011009">
    <property type="entry name" value="Kinase-like_dom_sf"/>
</dbReference>
<dbReference type="SMART" id="SM00387">
    <property type="entry name" value="HATPase_c"/>
    <property type="match status" value="1"/>
</dbReference>
<dbReference type="Gene3D" id="3.40.50.300">
    <property type="entry name" value="P-loop containing nucleotide triphosphate hydrolases"/>
    <property type="match status" value="1"/>
</dbReference>
<feature type="coiled-coil region" evidence="8">
    <location>
        <begin position="1501"/>
        <end position="1532"/>
    </location>
</feature>
<proteinExistence type="predicted"/>
<dbReference type="SMART" id="SM00220">
    <property type="entry name" value="S_TKc"/>
    <property type="match status" value="1"/>
</dbReference>
<dbReference type="InterPro" id="IPR004358">
    <property type="entry name" value="Sig_transdc_His_kin-like_C"/>
</dbReference>
<dbReference type="SMART" id="SM00388">
    <property type="entry name" value="HisKA"/>
    <property type="match status" value="1"/>
</dbReference>
<comment type="caution">
    <text evidence="12">The sequence shown here is derived from an EMBL/GenBank/DDBJ whole genome shotgun (WGS) entry which is preliminary data.</text>
</comment>
<dbReference type="Gene3D" id="1.10.287.130">
    <property type="match status" value="1"/>
</dbReference>
<keyword evidence="13" id="KW-1185">Reference proteome</keyword>
<dbReference type="InterPro" id="IPR003661">
    <property type="entry name" value="HisK_dim/P_dom"/>
</dbReference>
<dbReference type="Pfam" id="PF01590">
    <property type="entry name" value="GAF"/>
    <property type="match status" value="1"/>
</dbReference>
<dbReference type="RefSeq" id="WP_190424064.1">
    <property type="nucleotide sequence ID" value="NZ_JAMPKK010000013.1"/>
</dbReference>
<dbReference type="EC" id="2.7.13.3" evidence="2"/>
<evidence type="ECO:0000313" key="13">
    <source>
        <dbReference type="Proteomes" id="UP001442494"/>
    </source>
</evidence>
<dbReference type="Pfam" id="PF00512">
    <property type="entry name" value="HisKA"/>
    <property type="match status" value="1"/>
</dbReference>
<dbReference type="InterPro" id="IPR041664">
    <property type="entry name" value="AAA_16"/>
</dbReference>
<dbReference type="Proteomes" id="UP001442494">
    <property type="component" value="Unassembled WGS sequence"/>
</dbReference>
<feature type="domain" description="Response regulatory" evidence="11">
    <location>
        <begin position="1789"/>
        <end position="1905"/>
    </location>
</feature>
<keyword evidence="6" id="KW-0902">Two-component regulatory system</keyword>
<evidence type="ECO:0000313" key="12">
    <source>
        <dbReference type="EMBL" id="MEP0864455.1"/>
    </source>
</evidence>
<evidence type="ECO:0000256" key="3">
    <source>
        <dbReference type="ARBA" id="ARBA00022553"/>
    </source>
</evidence>
<feature type="modified residue" description="4-aspartylphosphate" evidence="7">
    <location>
        <position position="1838"/>
    </location>
</feature>
<dbReference type="InterPro" id="IPR001789">
    <property type="entry name" value="Sig_transdc_resp-reg_receiver"/>
</dbReference>
<name>A0ABV0JME9_9CYAN</name>
<dbReference type="Pfam" id="PF02518">
    <property type="entry name" value="HATPase_c"/>
    <property type="match status" value="1"/>
</dbReference>
<evidence type="ECO:0000256" key="1">
    <source>
        <dbReference type="ARBA" id="ARBA00000085"/>
    </source>
</evidence>
<evidence type="ECO:0000256" key="8">
    <source>
        <dbReference type="SAM" id="Coils"/>
    </source>
</evidence>
<dbReference type="SUPFAM" id="SSF52172">
    <property type="entry name" value="CheY-like"/>
    <property type="match status" value="1"/>
</dbReference>